<dbReference type="Gene3D" id="3.20.20.70">
    <property type="entry name" value="Aldolase class I"/>
    <property type="match status" value="1"/>
</dbReference>
<dbReference type="EMBL" id="CP002629">
    <property type="protein sequence ID" value="AEB10492.1"/>
    <property type="molecule type" value="Genomic_DNA"/>
</dbReference>
<dbReference type="KEGG" id="dao:Desac_2677"/>
<keyword evidence="6 8" id="KW-0057">Aromatic amino acid biosynthesis</keyword>
<dbReference type="InterPro" id="IPR045186">
    <property type="entry name" value="Indole-3-glycerol_P_synth"/>
</dbReference>
<comment type="similarity">
    <text evidence="8">Belongs to the TrpC family.</text>
</comment>
<evidence type="ECO:0000256" key="3">
    <source>
        <dbReference type="ARBA" id="ARBA00022605"/>
    </source>
</evidence>
<dbReference type="InterPro" id="IPR013785">
    <property type="entry name" value="Aldolase_TIM"/>
</dbReference>
<dbReference type="EC" id="4.1.1.48" evidence="8"/>
<dbReference type="PANTHER" id="PTHR22854:SF2">
    <property type="entry name" value="INDOLE-3-GLYCEROL-PHOSPHATE SYNTHASE"/>
    <property type="match status" value="1"/>
</dbReference>
<dbReference type="FunFam" id="3.20.20.70:FF:000024">
    <property type="entry name" value="Indole-3-glycerol phosphate synthase"/>
    <property type="match status" value="1"/>
</dbReference>
<reference evidence="10 11" key="1">
    <citation type="journal article" date="2011" name="Stand. Genomic Sci.">
        <title>Complete genome sequence of the acetate-degrading sulfate reducer Desulfobacca acetoxidans type strain (ASRB2).</title>
        <authorList>
            <person name="Goker M."/>
            <person name="Teshima H."/>
            <person name="Lapidus A."/>
            <person name="Nolan M."/>
            <person name="Lucas S."/>
            <person name="Hammon N."/>
            <person name="Deshpande S."/>
            <person name="Cheng J.F."/>
            <person name="Tapia R."/>
            <person name="Han C."/>
            <person name="Goodwin L."/>
            <person name="Pitluck S."/>
            <person name="Huntemann M."/>
            <person name="Liolios K."/>
            <person name="Ivanova N."/>
            <person name="Pagani I."/>
            <person name="Mavromatis K."/>
            <person name="Ovchinikova G."/>
            <person name="Pati A."/>
            <person name="Chen A."/>
            <person name="Palaniappan K."/>
            <person name="Land M."/>
            <person name="Hauser L."/>
            <person name="Brambilla E.M."/>
            <person name="Rohde M."/>
            <person name="Spring S."/>
            <person name="Detter J.C."/>
            <person name="Woyke T."/>
            <person name="Bristow J."/>
            <person name="Eisen J.A."/>
            <person name="Markowitz V."/>
            <person name="Hugenholtz P."/>
            <person name="Kyrpides N.C."/>
            <person name="Klenk H.P."/>
        </authorList>
    </citation>
    <scope>NUCLEOTIDE SEQUENCE [LARGE SCALE GENOMIC DNA]</scope>
    <source>
        <strain evidence="11">ATCC 700848 / DSM 11109 / ASRB2</strain>
    </source>
</reference>
<comment type="catalytic activity">
    <reaction evidence="1 8">
        <text>1-(2-carboxyphenylamino)-1-deoxy-D-ribulose 5-phosphate + H(+) = (1S,2R)-1-C-(indol-3-yl)glycerol 3-phosphate + CO2 + H2O</text>
        <dbReference type="Rhea" id="RHEA:23476"/>
        <dbReference type="ChEBI" id="CHEBI:15377"/>
        <dbReference type="ChEBI" id="CHEBI:15378"/>
        <dbReference type="ChEBI" id="CHEBI:16526"/>
        <dbReference type="ChEBI" id="CHEBI:58613"/>
        <dbReference type="ChEBI" id="CHEBI:58866"/>
        <dbReference type="EC" id="4.1.1.48"/>
    </reaction>
</comment>
<dbReference type="GO" id="GO:0004640">
    <property type="term" value="F:phosphoribosylanthranilate isomerase activity"/>
    <property type="evidence" value="ECO:0007669"/>
    <property type="project" value="TreeGrafter"/>
</dbReference>
<comment type="pathway">
    <text evidence="2 8">Amino-acid biosynthesis; L-tryptophan biosynthesis; L-tryptophan from chorismate: step 4/5.</text>
</comment>
<accession>F2NIL7</accession>
<keyword evidence="3 8" id="KW-0028">Amino-acid biosynthesis</keyword>
<keyword evidence="7 8" id="KW-0456">Lyase</keyword>
<evidence type="ECO:0000259" key="9">
    <source>
        <dbReference type="Pfam" id="PF00218"/>
    </source>
</evidence>
<dbReference type="SUPFAM" id="SSF51366">
    <property type="entry name" value="Ribulose-phoshate binding barrel"/>
    <property type="match status" value="1"/>
</dbReference>
<evidence type="ECO:0000256" key="5">
    <source>
        <dbReference type="ARBA" id="ARBA00022822"/>
    </source>
</evidence>
<name>F2NIL7_DESAR</name>
<dbReference type="InterPro" id="IPR011060">
    <property type="entry name" value="RibuloseP-bd_barrel"/>
</dbReference>
<reference evidence="11" key="2">
    <citation type="submission" date="2011-03" db="EMBL/GenBank/DDBJ databases">
        <title>The complete genome of Desulfobacca acetoxidans DSM 11109.</title>
        <authorList>
            <consortium name="US DOE Joint Genome Institute (JGI-PGF)"/>
            <person name="Lucas S."/>
            <person name="Copeland A."/>
            <person name="Lapidus A."/>
            <person name="Bruce D."/>
            <person name="Goodwin L."/>
            <person name="Pitluck S."/>
            <person name="Peters L."/>
            <person name="Kyrpides N."/>
            <person name="Mavromatis K."/>
            <person name="Ivanova N."/>
            <person name="Ovchinnikova G."/>
            <person name="Teshima H."/>
            <person name="Detter J.C."/>
            <person name="Han C."/>
            <person name="Land M."/>
            <person name="Hauser L."/>
            <person name="Markowitz V."/>
            <person name="Cheng J.-F."/>
            <person name="Hugenholtz P."/>
            <person name="Woyke T."/>
            <person name="Wu D."/>
            <person name="Spring S."/>
            <person name="Schueler E."/>
            <person name="Brambilla E."/>
            <person name="Klenk H.-P."/>
            <person name="Eisen J.A."/>
        </authorList>
    </citation>
    <scope>NUCLEOTIDE SEQUENCE [LARGE SCALE GENOMIC DNA]</scope>
    <source>
        <strain evidence="11">ATCC 700848 / DSM 11109 / ASRB2</strain>
    </source>
</reference>
<dbReference type="CDD" id="cd00331">
    <property type="entry name" value="IGPS"/>
    <property type="match status" value="1"/>
</dbReference>
<organism evidence="10 11">
    <name type="scientific">Desulfobacca acetoxidans (strain ATCC 700848 / DSM 11109 / ASRB2)</name>
    <dbReference type="NCBI Taxonomy" id="880072"/>
    <lineage>
        <taxon>Bacteria</taxon>
        <taxon>Pseudomonadati</taxon>
        <taxon>Thermodesulfobacteriota</taxon>
        <taxon>Desulfobaccia</taxon>
        <taxon>Desulfobaccales</taxon>
        <taxon>Desulfobaccaceae</taxon>
        <taxon>Desulfobacca</taxon>
    </lineage>
</organism>
<dbReference type="RefSeq" id="WP_013707601.1">
    <property type="nucleotide sequence ID" value="NC_015388.1"/>
</dbReference>
<evidence type="ECO:0000313" key="11">
    <source>
        <dbReference type="Proteomes" id="UP000000483"/>
    </source>
</evidence>
<dbReference type="HAMAP" id="MF_00134_B">
    <property type="entry name" value="IGPS_B"/>
    <property type="match status" value="1"/>
</dbReference>
<dbReference type="NCBIfam" id="NF001377">
    <property type="entry name" value="PRK00278.2-4"/>
    <property type="match status" value="1"/>
</dbReference>
<dbReference type="AlphaFoldDB" id="F2NIL7"/>
<sequence>MKDFLERIVAAKLQENARLRETTSLKDLRSRWERRPEVLSLKAALDQALFPAIIAEIKKASPSKGVLRPDLDHIDLACAYQTAGAAGISVLTERQFFQGSPDFLAELRPLIGIPLLRKDFILEPVQVYESAALGADALLLIAACLPPGALRALLLLTESLGMQALVEVFSAAEMQLALEVGATLIGINHRNLHTFEVDMNRALELAPLAPADVTLVAASGLNCRADLERFRGSGIKAFLIGETLVRAPDPGEKLRELLGDNR</sequence>
<dbReference type="PROSITE" id="PS00614">
    <property type="entry name" value="IGPS"/>
    <property type="match status" value="1"/>
</dbReference>
<keyword evidence="5 8" id="KW-0822">Tryptophan biosynthesis</keyword>
<evidence type="ECO:0000256" key="6">
    <source>
        <dbReference type="ARBA" id="ARBA00023141"/>
    </source>
</evidence>
<dbReference type="InterPro" id="IPR013798">
    <property type="entry name" value="Indole-3-glycerol_P_synth_dom"/>
</dbReference>
<dbReference type="Proteomes" id="UP000000483">
    <property type="component" value="Chromosome"/>
</dbReference>
<dbReference type="HOGENOM" id="CLU_034247_2_0_7"/>
<evidence type="ECO:0000256" key="8">
    <source>
        <dbReference type="HAMAP-Rule" id="MF_00134"/>
    </source>
</evidence>
<proteinExistence type="inferred from homology"/>
<evidence type="ECO:0000313" key="10">
    <source>
        <dbReference type="EMBL" id="AEB10492.1"/>
    </source>
</evidence>
<protein>
    <recommendedName>
        <fullName evidence="8">Indole-3-glycerol phosphate synthase</fullName>
        <shortName evidence="8">IGPS</shortName>
        <ecNumber evidence="8">4.1.1.48</ecNumber>
    </recommendedName>
</protein>
<dbReference type="Pfam" id="PF00218">
    <property type="entry name" value="IGPS"/>
    <property type="match status" value="1"/>
</dbReference>
<evidence type="ECO:0000256" key="2">
    <source>
        <dbReference type="ARBA" id="ARBA00004696"/>
    </source>
</evidence>
<keyword evidence="11" id="KW-1185">Reference proteome</keyword>
<evidence type="ECO:0000256" key="4">
    <source>
        <dbReference type="ARBA" id="ARBA00022793"/>
    </source>
</evidence>
<dbReference type="UniPathway" id="UPA00035">
    <property type="reaction ID" value="UER00043"/>
</dbReference>
<dbReference type="OrthoDB" id="9804217at2"/>
<evidence type="ECO:0000256" key="1">
    <source>
        <dbReference type="ARBA" id="ARBA00001633"/>
    </source>
</evidence>
<feature type="domain" description="Indole-3-glycerol phosphate synthase" evidence="9">
    <location>
        <begin position="5"/>
        <end position="257"/>
    </location>
</feature>
<dbReference type="PANTHER" id="PTHR22854">
    <property type="entry name" value="TRYPTOPHAN BIOSYNTHESIS PROTEIN"/>
    <property type="match status" value="1"/>
</dbReference>
<dbReference type="InterPro" id="IPR001468">
    <property type="entry name" value="Indole-3-GlycerolPSynthase_CS"/>
</dbReference>
<dbReference type="GO" id="GO:0004425">
    <property type="term" value="F:indole-3-glycerol-phosphate synthase activity"/>
    <property type="evidence" value="ECO:0007669"/>
    <property type="project" value="UniProtKB-UniRule"/>
</dbReference>
<gene>
    <name evidence="8" type="primary">trpC</name>
    <name evidence="10" type="ordered locus">Desac_2677</name>
</gene>
<dbReference type="eggNOG" id="COG0134">
    <property type="taxonomic scope" value="Bacteria"/>
</dbReference>
<dbReference type="GO" id="GO:0000162">
    <property type="term" value="P:L-tryptophan biosynthetic process"/>
    <property type="evidence" value="ECO:0007669"/>
    <property type="project" value="UniProtKB-UniRule"/>
</dbReference>
<keyword evidence="4 8" id="KW-0210">Decarboxylase</keyword>
<dbReference type="STRING" id="880072.Desac_2677"/>
<evidence type="ECO:0000256" key="7">
    <source>
        <dbReference type="ARBA" id="ARBA00023239"/>
    </source>
</evidence>